<evidence type="ECO:0008006" key="3">
    <source>
        <dbReference type="Google" id="ProtNLM"/>
    </source>
</evidence>
<name>A0A9D7SW80_9BACT</name>
<dbReference type="InterPro" id="IPR011990">
    <property type="entry name" value="TPR-like_helical_dom_sf"/>
</dbReference>
<gene>
    <name evidence="1" type="ORF">IPP15_18895</name>
</gene>
<dbReference type="Proteomes" id="UP000808337">
    <property type="component" value="Unassembled WGS sequence"/>
</dbReference>
<dbReference type="SUPFAM" id="SSF48452">
    <property type="entry name" value="TPR-like"/>
    <property type="match status" value="1"/>
</dbReference>
<evidence type="ECO:0000313" key="2">
    <source>
        <dbReference type="Proteomes" id="UP000808337"/>
    </source>
</evidence>
<proteinExistence type="predicted"/>
<sequence>MSRIKELEGMLEESPDDPFIIYALAREYGKNSATMQALLMYEYLINSHPTYIATYYHYAKVLYEGGNRNQALALLNQGIEIGLKEKDMHAVGEMKGLVSQWTESDDD</sequence>
<comment type="caution">
    <text evidence="1">The sequence shown here is derived from an EMBL/GenBank/DDBJ whole genome shotgun (WGS) entry which is preliminary data.</text>
</comment>
<dbReference type="EMBL" id="JADKGY010000029">
    <property type="protein sequence ID" value="MBK9984405.1"/>
    <property type="molecule type" value="Genomic_DNA"/>
</dbReference>
<accession>A0A9D7SW80</accession>
<dbReference type="InterPro" id="IPR041315">
    <property type="entry name" value="PlcR_TPR"/>
</dbReference>
<reference evidence="1 2" key="1">
    <citation type="submission" date="2020-10" db="EMBL/GenBank/DDBJ databases">
        <title>Connecting structure to function with the recovery of over 1000 high-quality activated sludge metagenome-assembled genomes encoding full-length rRNA genes using long-read sequencing.</title>
        <authorList>
            <person name="Singleton C.M."/>
            <person name="Petriglieri F."/>
            <person name="Kristensen J.M."/>
            <person name="Kirkegaard R.H."/>
            <person name="Michaelsen T.Y."/>
            <person name="Andersen M.H."/>
            <person name="Karst S.M."/>
            <person name="Dueholm M.S."/>
            <person name="Nielsen P.H."/>
            <person name="Albertsen M."/>
        </authorList>
    </citation>
    <scope>NUCLEOTIDE SEQUENCE [LARGE SCALE GENOMIC DNA]</scope>
    <source>
        <strain evidence="1">Ribe_18-Q3-R11-54_MAXAC.273</strain>
    </source>
</reference>
<dbReference type="Gene3D" id="1.25.40.10">
    <property type="entry name" value="Tetratricopeptide repeat domain"/>
    <property type="match status" value="1"/>
</dbReference>
<organism evidence="1 2">
    <name type="scientific">Candidatus Opimibacter skivensis</name>
    <dbReference type="NCBI Taxonomy" id="2982028"/>
    <lineage>
        <taxon>Bacteria</taxon>
        <taxon>Pseudomonadati</taxon>
        <taxon>Bacteroidota</taxon>
        <taxon>Saprospiria</taxon>
        <taxon>Saprospirales</taxon>
        <taxon>Saprospiraceae</taxon>
        <taxon>Candidatus Opimibacter</taxon>
    </lineage>
</organism>
<evidence type="ECO:0000313" key="1">
    <source>
        <dbReference type="EMBL" id="MBK9984405.1"/>
    </source>
</evidence>
<dbReference type="AlphaFoldDB" id="A0A9D7SW80"/>
<protein>
    <recommendedName>
        <fullName evidence="3">Tetratricopeptide repeat protein</fullName>
    </recommendedName>
</protein>
<dbReference type="Pfam" id="PF18768">
    <property type="entry name" value="RNPP_C"/>
    <property type="match status" value="1"/>
</dbReference>